<name>A0A5L4NLJ2_CAMLA</name>
<gene>
    <name evidence="1" type="ORF">YZ34_04610</name>
</gene>
<sequence>MKKNILGLAVIASLSSVASASNHSYHSKKNFNNSQQQDGILTCENFHNCQTIHQPIYQHQACAKLGICINH</sequence>
<dbReference type="AlphaFoldDB" id="A0A5L4NLJ2"/>
<dbReference type="EMBL" id="AABOWU010000007">
    <property type="protein sequence ID" value="EAI3914297.1"/>
    <property type="molecule type" value="Genomic_DNA"/>
</dbReference>
<proteinExistence type="predicted"/>
<comment type="caution">
    <text evidence="1">The sequence shown here is derived from an EMBL/GenBank/DDBJ whole genome shotgun (WGS) entry which is preliminary data.</text>
</comment>
<accession>A0A5L4NLJ2</accession>
<reference evidence="1 2" key="1">
    <citation type="submission" date="2018-05" db="EMBL/GenBank/DDBJ databases">
        <authorList>
            <consortium name="PulseNet: The National Subtyping Network for Foodborne Disease Surveillance"/>
            <person name="Tarr C.L."/>
            <person name="Trees E."/>
            <person name="Katz L.S."/>
            <person name="Carleton-Romer H.A."/>
            <person name="Stroika S."/>
            <person name="Kucerova Z."/>
            <person name="Roache K.F."/>
            <person name="Sabol A.L."/>
            <person name="Besser J."/>
            <person name="Gerner-Smidt P."/>
        </authorList>
    </citation>
    <scope>NUCLEOTIDE SEQUENCE [LARGE SCALE GENOMIC DNA]</scope>
    <source>
        <strain evidence="1 2">D6489</strain>
    </source>
</reference>
<evidence type="ECO:0000313" key="2">
    <source>
        <dbReference type="Proteomes" id="UP000559808"/>
    </source>
</evidence>
<protein>
    <submittedName>
        <fullName evidence="1">Uncharacterized protein</fullName>
    </submittedName>
</protein>
<organism evidence="1 2">
    <name type="scientific">Campylobacter lari</name>
    <dbReference type="NCBI Taxonomy" id="201"/>
    <lineage>
        <taxon>Bacteria</taxon>
        <taxon>Pseudomonadati</taxon>
        <taxon>Campylobacterota</taxon>
        <taxon>Epsilonproteobacteria</taxon>
        <taxon>Campylobacterales</taxon>
        <taxon>Campylobacteraceae</taxon>
        <taxon>Campylobacter</taxon>
    </lineage>
</organism>
<dbReference type="Proteomes" id="UP000559808">
    <property type="component" value="Unassembled WGS sequence"/>
</dbReference>
<evidence type="ECO:0000313" key="1">
    <source>
        <dbReference type="EMBL" id="EAI3914297.1"/>
    </source>
</evidence>